<dbReference type="GO" id="GO:0005886">
    <property type="term" value="C:plasma membrane"/>
    <property type="evidence" value="ECO:0007669"/>
    <property type="project" value="TreeGrafter"/>
</dbReference>
<dbReference type="FunFam" id="3.30.40.10:FF:000015">
    <property type="entry name" value="E3 ubiquitin-protein ligase CBL"/>
    <property type="match status" value="1"/>
</dbReference>
<dbReference type="GO" id="GO:0023051">
    <property type="term" value="P:regulation of signaling"/>
    <property type="evidence" value="ECO:0007669"/>
    <property type="project" value="InterPro"/>
</dbReference>
<keyword evidence="11" id="KW-1185">Reference proteome</keyword>
<dbReference type="EMBL" id="JAUYZG010000007">
    <property type="protein sequence ID" value="KAK2903026.1"/>
    <property type="molecule type" value="Genomic_DNA"/>
</dbReference>
<dbReference type="GO" id="GO:0007166">
    <property type="term" value="P:cell surface receptor signaling pathway"/>
    <property type="evidence" value="ECO:0007669"/>
    <property type="project" value="InterPro"/>
</dbReference>
<dbReference type="SMART" id="SM00184">
    <property type="entry name" value="RING"/>
    <property type="match status" value="1"/>
</dbReference>
<keyword evidence="3 6" id="KW-0862">Zinc</keyword>
<reference evidence="10" key="1">
    <citation type="submission" date="2023-08" db="EMBL/GenBank/DDBJ databases">
        <title>Chromosome-level Genome Assembly of mud carp (Cirrhinus molitorella).</title>
        <authorList>
            <person name="Liu H."/>
        </authorList>
    </citation>
    <scope>NUCLEOTIDE SEQUENCE</scope>
    <source>
        <strain evidence="10">Prfri</strain>
        <tissue evidence="10">Muscle</tissue>
    </source>
</reference>
<dbReference type="InterPro" id="IPR017907">
    <property type="entry name" value="Znf_RING_CS"/>
</dbReference>
<gene>
    <name evidence="10" type="ORF">Q8A67_007739</name>
</gene>
<dbReference type="SUPFAM" id="SSF47473">
    <property type="entry name" value="EF-hand"/>
    <property type="match status" value="1"/>
</dbReference>
<feature type="domain" description="RING-type" evidence="8">
    <location>
        <begin position="476"/>
        <end position="515"/>
    </location>
</feature>
<keyword evidence="1 6" id="KW-0479">Metal-binding</keyword>
<feature type="domain" description="Cbl-PTB" evidence="9">
    <location>
        <begin position="137"/>
        <end position="446"/>
    </location>
</feature>
<comment type="caution">
    <text evidence="10">The sequence shown here is derived from an EMBL/GenBank/DDBJ whole genome shotgun (WGS) entry which is preliminary data.</text>
</comment>
<evidence type="ECO:0000259" key="8">
    <source>
        <dbReference type="PROSITE" id="PS50089"/>
    </source>
</evidence>
<name>A0AA88TTT8_9TELE</name>
<dbReference type="AlphaFoldDB" id="A0AA88TTT8"/>
<dbReference type="PROSITE" id="PS00518">
    <property type="entry name" value="ZF_RING_1"/>
    <property type="match status" value="1"/>
</dbReference>
<dbReference type="FunFam" id="3.30.505.10:FF:000007">
    <property type="entry name" value="E3 ubiquitin-protein ligase CBL"/>
    <property type="match status" value="1"/>
</dbReference>
<keyword evidence="6" id="KW-0833">Ubl conjugation pathway</keyword>
<evidence type="ECO:0000256" key="4">
    <source>
        <dbReference type="ARBA" id="ARBA00022837"/>
    </source>
</evidence>
<protein>
    <recommendedName>
        <fullName evidence="6">E3 ubiquitin-protein ligase CBL</fullName>
        <ecNumber evidence="6">2.3.2.27</ecNumber>
    </recommendedName>
</protein>
<dbReference type="InterPro" id="IPR024159">
    <property type="entry name" value="Cbl_PTB"/>
</dbReference>
<comment type="catalytic activity">
    <reaction evidence="6">
        <text>S-ubiquitinyl-[E2 ubiquitin-conjugating enzyme]-L-cysteine + [acceptor protein]-L-lysine = [E2 ubiquitin-conjugating enzyme]-L-cysteine + N(6)-ubiquitinyl-[acceptor protein]-L-lysine.</text>
        <dbReference type="EC" id="2.3.2.27"/>
    </reaction>
</comment>
<dbReference type="InterPro" id="IPR001841">
    <property type="entry name" value="Znf_RING"/>
</dbReference>
<comment type="function">
    <text evidence="6">E3 ubiquitin-protein ligase which accepts ubiquitin from specific E2 ubiquitin-conjugating enzymes, and transfers it to substrates, generally promoting their degradation by the proteasome.</text>
</comment>
<dbReference type="PANTHER" id="PTHR23007:SF13">
    <property type="entry name" value="E3 UBIQUITIN-PROTEIN LIGASE CBL"/>
    <property type="match status" value="1"/>
</dbReference>
<evidence type="ECO:0000313" key="10">
    <source>
        <dbReference type="EMBL" id="KAK2903026.1"/>
    </source>
</evidence>
<dbReference type="InterPro" id="IPR014742">
    <property type="entry name" value="Adaptor_Cbl_SH2-like"/>
</dbReference>
<dbReference type="EC" id="2.3.2.27" evidence="6"/>
<dbReference type="FunFam" id="1.20.930.20:FF:000007">
    <property type="entry name" value="Cbl proto-oncogene C, E3 ubiquitin protein ligase"/>
    <property type="match status" value="1"/>
</dbReference>
<evidence type="ECO:0000256" key="6">
    <source>
        <dbReference type="RuleBase" id="RU367001"/>
    </source>
</evidence>
<dbReference type="GO" id="GO:0005509">
    <property type="term" value="F:calcium ion binding"/>
    <property type="evidence" value="ECO:0007669"/>
    <property type="project" value="UniProtKB-UniRule"/>
</dbReference>
<feature type="compositionally biased region" description="Basic and acidic residues" evidence="7">
    <location>
        <begin position="671"/>
        <end position="682"/>
    </location>
</feature>
<dbReference type="GO" id="GO:0030971">
    <property type="term" value="F:receptor tyrosine kinase binding"/>
    <property type="evidence" value="ECO:0007669"/>
    <property type="project" value="TreeGrafter"/>
</dbReference>
<dbReference type="Pfam" id="PF02762">
    <property type="entry name" value="Cbl_N3"/>
    <property type="match status" value="1"/>
</dbReference>
<dbReference type="Proteomes" id="UP001187343">
    <property type="component" value="Unassembled WGS sequence"/>
</dbReference>
<keyword evidence="6" id="KW-0808">Transferase</keyword>
<dbReference type="GO" id="GO:0017124">
    <property type="term" value="F:SH3 domain binding"/>
    <property type="evidence" value="ECO:0007669"/>
    <property type="project" value="TreeGrafter"/>
</dbReference>
<dbReference type="InterPro" id="IPR003153">
    <property type="entry name" value="Adaptor_Cbl_N_hlx"/>
</dbReference>
<dbReference type="GO" id="GO:0008270">
    <property type="term" value="F:zinc ion binding"/>
    <property type="evidence" value="ECO:0007669"/>
    <property type="project" value="UniProtKB-KW"/>
</dbReference>
<dbReference type="Gene3D" id="3.30.505.10">
    <property type="entry name" value="SH2 domain"/>
    <property type="match status" value="1"/>
</dbReference>
<feature type="compositionally biased region" description="Acidic residues" evidence="7">
    <location>
        <begin position="96"/>
        <end position="110"/>
    </location>
</feature>
<evidence type="ECO:0000256" key="1">
    <source>
        <dbReference type="ARBA" id="ARBA00022723"/>
    </source>
</evidence>
<dbReference type="PROSITE" id="PS50089">
    <property type="entry name" value="ZF_RING_2"/>
    <property type="match status" value="1"/>
</dbReference>
<dbReference type="GO" id="GO:0045121">
    <property type="term" value="C:membrane raft"/>
    <property type="evidence" value="ECO:0007669"/>
    <property type="project" value="TreeGrafter"/>
</dbReference>
<dbReference type="InterPro" id="IPR036537">
    <property type="entry name" value="Adaptor_Cbl_N_dom_sf"/>
</dbReference>
<dbReference type="PROSITE" id="PS51506">
    <property type="entry name" value="CBL_PTB"/>
    <property type="match status" value="1"/>
</dbReference>
<dbReference type="Gene3D" id="3.30.40.10">
    <property type="entry name" value="Zinc/RING finger domain, C3HC4 (zinc finger)"/>
    <property type="match status" value="1"/>
</dbReference>
<accession>A0AA88TTT8</accession>
<keyword evidence="2 5" id="KW-0863">Zinc-finger</keyword>
<dbReference type="Pfam" id="PF02761">
    <property type="entry name" value="Cbl_N2"/>
    <property type="match status" value="1"/>
</dbReference>
<evidence type="ECO:0000256" key="3">
    <source>
        <dbReference type="ARBA" id="ARBA00022833"/>
    </source>
</evidence>
<feature type="region of interest" description="Disordered" evidence="7">
    <location>
        <begin position="529"/>
        <end position="557"/>
    </location>
</feature>
<feature type="compositionally biased region" description="Acidic residues" evidence="7">
    <location>
        <begin position="540"/>
        <end position="557"/>
    </location>
</feature>
<evidence type="ECO:0000256" key="5">
    <source>
        <dbReference type="PROSITE-ProRule" id="PRU00175"/>
    </source>
</evidence>
<evidence type="ECO:0000256" key="7">
    <source>
        <dbReference type="SAM" id="MobiDB-lite"/>
    </source>
</evidence>
<dbReference type="SUPFAM" id="SSF47668">
    <property type="entry name" value="N-terminal domain of cbl (N-cbl)"/>
    <property type="match status" value="1"/>
</dbReference>
<dbReference type="Gene3D" id="1.10.238.10">
    <property type="entry name" value="EF-hand"/>
    <property type="match status" value="1"/>
</dbReference>
<dbReference type="GO" id="GO:0001784">
    <property type="term" value="F:phosphotyrosine residue binding"/>
    <property type="evidence" value="ECO:0007669"/>
    <property type="project" value="UniProtKB-UniRule"/>
</dbReference>
<dbReference type="PANTHER" id="PTHR23007">
    <property type="entry name" value="CBL"/>
    <property type="match status" value="1"/>
</dbReference>
<dbReference type="InterPro" id="IPR013083">
    <property type="entry name" value="Znf_RING/FYVE/PHD"/>
</dbReference>
<keyword evidence="4 6" id="KW-0106">Calcium</keyword>
<evidence type="ECO:0000313" key="11">
    <source>
        <dbReference type="Proteomes" id="UP001187343"/>
    </source>
</evidence>
<comment type="domain">
    <text evidence="6">The N-terminus is composed of the phosphotyrosine binding (PTB) domain, a short linker region and the RING-type zinc finger. The PTB domain, which is also called TKB (tyrosine kinase binding) domain, is composed of three different subdomains: a four-helix bundle (4H), a calcium-binding EF hand and a divergent SH2 domain.</text>
</comment>
<dbReference type="Pfam" id="PF02262">
    <property type="entry name" value="Cbl_N"/>
    <property type="match status" value="1"/>
</dbReference>
<sequence>MCGELLDNRKRAGSPAGISLSCCRETCQAQPSVFLYLTTFTSVTRSQDHAGYPLDGESSESESEFQPKLRWRSEPDDLEDYVSERDHENEVQNTADEQDSVSDHDEENECDVMPGAIADTSDARRTSQTPDASQSVSQSPTSADRKLLDKVLRRLDKLHKLSTDPRLGLKNSPPYLPELLSETAIHLTEVWAPYRGSMMAVPRGDEGDYLRIHIRHLRDKADRAVLLFKDGKEKMFEETSSYRRNLTKLSLLFSHMLNELRTLFPGGRFEGDTYRITKTEAKDFWRKAFGHKCIVQWNIFKQQLRRVHYFEEGMEAMALKSTVDLTCNDHISIFEFDIFTRLFQPWSTLLRNWNHLAVTHPGYMAFLTYDQVRVRLEHYRHRPGSYIFRLSCTQMGQWAIGHVTIDGSIVQTIPQNTPLYQALIQGFREGCYLYPDGRDVNPDLTSLCSPTHKGRVKVTEEQYELYCEIGSTFQLCKICTERDKDTRIQPCGHLLCQPCLTGWQKSDGHSCPYCRCDIRGTESILIEPYLPARDRRAEGKEEDEEDEDEDEEEDHEDVELVMKKLAYMKKISQEEYQVPRSSLSPPPLPPKRHPLSPCPSPKPPSRSLSIGTQKVKHSSWSENMLRQSSSDRSEELLEDFRPSSLPCVSHSGVPWEGPTESDKKKRKEKRRDKEKEEHDRGVADSASPSGSDIKGEIDGNTLS</sequence>
<dbReference type="SUPFAM" id="SSF55550">
    <property type="entry name" value="SH2 domain"/>
    <property type="match status" value="1"/>
</dbReference>
<dbReference type="GO" id="GO:0061630">
    <property type="term" value="F:ubiquitin protein ligase activity"/>
    <property type="evidence" value="ECO:0007669"/>
    <property type="project" value="UniProtKB-EC"/>
</dbReference>
<feature type="region of interest" description="Disordered" evidence="7">
    <location>
        <begin position="51"/>
        <end position="145"/>
    </location>
</feature>
<dbReference type="InterPro" id="IPR036860">
    <property type="entry name" value="SH2_dom_sf"/>
</dbReference>
<organism evidence="10 11">
    <name type="scientific">Cirrhinus molitorella</name>
    <name type="common">mud carp</name>
    <dbReference type="NCBI Taxonomy" id="172907"/>
    <lineage>
        <taxon>Eukaryota</taxon>
        <taxon>Metazoa</taxon>
        <taxon>Chordata</taxon>
        <taxon>Craniata</taxon>
        <taxon>Vertebrata</taxon>
        <taxon>Euteleostomi</taxon>
        <taxon>Actinopterygii</taxon>
        <taxon>Neopterygii</taxon>
        <taxon>Teleostei</taxon>
        <taxon>Ostariophysi</taxon>
        <taxon>Cypriniformes</taxon>
        <taxon>Cyprinidae</taxon>
        <taxon>Labeoninae</taxon>
        <taxon>Labeonini</taxon>
        <taxon>Cirrhinus</taxon>
    </lineage>
</organism>
<dbReference type="FunFam" id="1.10.238.10:FF:000022">
    <property type="entry name" value="E3 ubiquitin-protein ligase CBL"/>
    <property type="match status" value="1"/>
</dbReference>
<proteinExistence type="predicted"/>
<feature type="compositionally biased region" description="Basic and acidic residues" evidence="7">
    <location>
        <begin position="65"/>
        <end position="75"/>
    </location>
</feature>
<dbReference type="Gene3D" id="1.20.930.20">
    <property type="entry name" value="Adaptor protein Cbl, N-terminal domain"/>
    <property type="match status" value="1"/>
</dbReference>
<evidence type="ECO:0000256" key="2">
    <source>
        <dbReference type="ARBA" id="ARBA00022771"/>
    </source>
</evidence>
<dbReference type="SUPFAM" id="SSF57850">
    <property type="entry name" value="RING/U-box"/>
    <property type="match status" value="1"/>
</dbReference>
<dbReference type="CDD" id="cd09920">
    <property type="entry name" value="SH2_Cbl-b_TKB"/>
    <property type="match status" value="1"/>
</dbReference>
<feature type="compositionally biased region" description="Basic and acidic residues" evidence="7">
    <location>
        <begin position="629"/>
        <end position="641"/>
    </location>
</feature>
<feature type="region of interest" description="Disordered" evidence="7">
    <location>
        <begin position="576"/>
        <end position="703"/>
    </location>
</feature>
<dbReference type="InterPro" id="IPR011992">
    <property type="entry name" value="EF-hand-dom_pair"/>
</dbReference>
<feature type="compositionally biased region" description="Polar residues" evidence="7">
    <location>
        <begin position="126"/>
        <end position="142"/>
    </location>
</feature>
<evidence type="ECO:0000259" key="9">
    <source>
        <dbReference type="PROSITE" id="PS51506"/>
    </source>
</evidence>
<dbReference type="InterPro" id="IPR024162">
    <property type="entry name" value="Adaptor_Cbl"/>
</dbReference>
<comment type="pathway">
    <text evidence="6">Protein modification; protein ubiquitination.</text>
</comment>
<dbReference type="Pfam" id="PF13920">
    <property type="entry name" value="zf-C3HC4_3"/>
    <property type="match status" value="1"/>
</dbReference>
<dbReference type="InterPro" id="IPR014741">
    <property type="entry name" value="Adaptor_Cbl_EF_hand-like"/>
</dbReference>